<keyword evidence="3 7" id="KW-0479">Metal-binding</keyword>
<evidence type="ECO:0000256" key="6">
    <source>
        <dbReference type="ARBA" id="ARBA00023033"/>
    </source>
</evidence>
<keyword evidence="6 8" id="KW-0503">Monooxygenase</keyword>
<name>A0A8H7WHZ5_9HELO</name>
<dbReference type="CDD" id="cd11062">
    <property type="entry name" value="CYP58-like"/>
    <property type="match status" value="1"/>
</dbReference>
<dbReference type="InterPro" id="IPR001128">
    <property type="entry name" value="Cyt_P450"/>
</dbReference>
<proteinExistence type="inferred from homology"/>
<comment type="cofactor">
    <cofactor evidence="1 7">
        <name>heme</name>
        <dbReference type="ChEBI" id="CHEBI:30413"/>
    </cofactor>
</comment>
<dbReference type="InterPro" id="IPR036396">
    <property type="entry name" value="Cyt_P450_sf"/>
</dbReference>
<keyword evidence="11" id="KW-1185">Reference proteome</keyword>
<keyword evidence="9" id="KW-0472">Membrane</keyword>
<gene>
    <name evidence="10" type="ORF">IFR04_001798</name>
</gene>
<accession>A0A8H7WHZ5</accession>
<dbReference type="PROSITE" id="PS00086">
    <property type="entry name" value="CYTOCHROME_P450"/>
    <property type="match status" value="1"/>
</dbReference>
<dbReference type="GO" id="GO:0004497">
    <property type="term" value="F:monooxygenase activity"/>
    <property type="evidence" value="ECO:0007669"/>
    <property type="project" value="UniProtKB-KW"/>
</dbReference>
<evidence type="ECO:0000256" key="2">
    <source>
        <dbReference type="ARBA" id="ARBA00010617"/>
    </source>
</evidence>
<evidence type="ECO:0000256" key="5">
    <source>
        <dbReference type="ARBA" id="ARBA00023004"/>
    </source>
</evidence>
<reference evidence="10" key="1">
    <citation type="submission" date="2021-02" db="EMBL/GenBank/DDBJ databases">
        <title>Genome sequence Cadophora malorum strain M34.</title>
        <authorList>
            <person name="Stefanovic E."/>
            <person name="Vu D."/>
            <person name="Scully C."/>
            <person name="Dijksterhuis J."/>
            <person name="Roader J."/>
            <person name="Houbraken J."/>
        </authorList>
    </citation>
    <scope>NUCLEOTIDE SEQUENCE</scope>
    <source>
        <strain evidence="10">M34</strain>
    </source>
</reference>
<feature type="binding site" description="axial binding residue" evidence="7">
    <location>
        <position position="428"/>
    </location>
    <ligand>
        <name>heme</name>
        <dbReference type="ChEBI" id="CHEBI:30413"/>
    </ligand>
    <ligandPart>
        <name>Fe</name>
        <dbReference type="ChEBI" id="CHEBI:18248"/>
    </ligandPart>
</feature>
<comment type="caution">
    <text evidence="10">The sequence shown here is derived from an EMBL/GenBank/DDBJ whole genome shotgun (WGS) entry which is preliminary data.</text>
</comment>
<evidence type="ECO:0000256" key="8">
    <source>
        <dbReference type="RuleBase" id="RU000461"/>
    </source>
</evidence>
<dbReference type="SUPFAM" id="SSF48264">
    <property type="entry name" value="Cytochrome P450"/>
    <property type="match status" value="1"/>
</dbReference>
<evidence type="ECO:0000313" key="11">
    <source>
        <dbReference type="Proteomes" id="UP000664132"/>
    </source>
</evidence>
<keyword evidence="7 8" id="KW-0349">Heme</keyword>
<dbReference type="Gene3D" id="1.10.630.10">
    <property type="entry name" value="Cytochrome P450"/>
    <property type="match status" value="1"/>
</dbReference>
<organism evidence="10 11">
    <name type="scientific">Cadophora malorum</name>
    <dbReference type="NCBI Taxonomy" id="108018"/>
    <lineage>
        <taxon>Eukaryota</taxon>
        <taxon>Fungi</taxon>
        <taxon>Dikarya</taxon>
        <taxon>Ascomycota</taxon>
        <taxon>Pezizomycotina</taxon>
        <taxon>Leotiomycetes</taxon>
        <taxon>Helotiales</taxon>
        <taxon>Ploettnerulaceae</taxon>
        <taxon>Cadophora</taxon>
    </lineage>
</organism>
<evidence type="ECO:0008006" key="12">
    <source>
        <dbReference type="Google" id="ProtNLM"/>
    </source>
</evidence>
<evidence type="ECO:0000256" key="7">
    <source>
        <dbReference type="PIRSR" id="PIRSR602401-1"/>
    </source>
</evidence>
<evidence type="ECO:0000313" key="10">
    <source>
        <dbReference type="EMBL" id="KAG4425028.1"/>
    </source>
</evidence>
<dbReference type="InterPro" id="IPR017972">
    <property type="entry name" value="Cyt_P450_CS"/>
</dbReference>
<evidence type="ECO:0000256" key="9">
    <source>
        <dbReference type="SAM" id="Phobius"/>
    </source>
</evidence>
<keyword evidence="4 8" id="KW-0560">Oxidoreductase</keyword>
<evidence type="ECO:0000256" key="1">
    <source>
        <dbReference type="ARBA" id="ARBA00001971"/>
    </source>
</evidence>
<keyword evidence="5 7" id="KW-0408">Iron</keyword>
<dbReference type="EMBL" id="JAFJYH010000014">
    <property type="protein sequence ID" value="KAG4425028.1"/>
    <property type="molecule type" value="Genomic_DNA"/>
</dbReference>
<dbReference type="InterPro" id="IPR002401">
    <property type="entry name" value="Cyt_P450_E_grp-I"/>
</dbReference>
<dbReference type="GO" id="GO:0016705">
    <property type="term" value="F:oxidoreductase activity, acting on paired donors, with incorporation or reduction of molecular oxygen"/>
    <property type="evidence" value="ECO:0007669"/>
    <property type="project" value="InterPro"/>
</dbReference>
<sequence>MASIELWGCGWTTIVASFILLYISTLTLYRLFLDPLSEFPGPRLAAATLWYEFYYDVIKTGAYMAEIKKMHENYDFYEELYAGGGRKRNKYAWFVRLFGMTDGSLATIDHDHHRLRRSAISPFFSKTNVRKLEPVIQGNVDKLMRRLERLEGTRKPVNLNVVFGAFTSDIIIEYAFGESQGYLDEEDFNVDFFQMMDSIHHIGAAAKQFGWLLPVVLSIPEWITTRVDKGMAAFAKMQNTSKIKIAQIKPSPDIHAQKSTPTIFHDILSSNLPEAEKSLDRLYQEGQTFIAAGTETTAWCLTVITFYLLSDPAILNTLRNELRGEGASTSVQLERLPYLSAVIQEGLRLSFGVCARLPRIATGETLVLRDGERAWSIPPNTPVSMSAGIQHLDSSIFPSPLEFQPSRWLNNKGLEKYLISFSKGSRQCAGINLAYAELYLCLNALFGRYGGDEDEGPRMRLFETGREDVELERDLFIPGVKAGSKGVRVIFEKGT</sequence>
<dbReference type="InterPro" id="IPR050121">
    <property type="entry name" value="Cytochrome_P450_monoxygenase"/>
</dbReference>
<keyword evidence="9" id="KW-1133">Transmembrane helix</keyword>
<dbReference type="GO" id="GO:0020037">
    <property type="term" value="F:heme binding"/>
    <property type="evidence" value="ECO:0007669"/>
    <property type="project" value="InterPro"/>
</dbReference>
<dbReference type="OrthoDB" id="3945418at2759"/>
<evidence type="ECO:0000256" key="3">
    <source>
        <dbReference type="ARBA" id="ARBA00022723"/>
    </source>
</evidence>
<dbReference type="PRINTS" id="PR00463">
    <property type="entry name" value="EP450I"/>
</dbReference>
<protein>
    <recommendedName>
        <fullName evidence="12">Cytochrome P450</fullName>
    </recommendedName>
</protein>
<dbReference type="Pfam" id="PF00067">
    <property type="entry name" value="p450"/>
    <property type="match status" value="1"/>
</dbReference>
<dbReference type="AlphaFoldDB" id="A0A8H7WHZ5"/>
<dbReference type="PANTHER" id="PTHR24305:SF157">
    <property type="entry name" value="N-ACETYLTRYPTOPHAN 6-HYDROXYLASE IVOC-RELATED"/>
    <property type="match status" value="1"/>
</dbReference>
<keyword evidence="9" id="KW-0812">Transmembrane</keyword>
<feature type="transmembrane region" description="Helical" evidence="9">
    <location>
        <begin position="12"/>
        <end position="33"/>
    </location>
</feature>
<evidence type="ECO:0000256" key="4">
    <source>
        <dbReference type="ARBA" id="ARBA00023002"/>
    </source>
</evidence>
<dbReference type="Proteomes" id="UP000664132">
    <property type="component" value="Unassembled WGS sequence"/>
</dbReference>
<dbReference type="PRINTS" id="PR00385">
    <property type="entry name" value="P450"/>
</dbReference>
<dbReference type="GO" id="GO:0005506">
    <property type="term" value="F:iron ion binding"/>
    <property type="evidence" value="ECO:0007669"/>
    <property type="project" value="InterPro"/>
</dbReference>
<dbReference type="PANTHER" id="PTHR24305">
    <property type="entry name" value="CYTOCHROME P450"/>
    <property type="match status" value="1"/>
</dbReference>
<comment type="similarity">
    <text evidence="2 8">Belongs to the cytochrome P450 family.</text>
</comment>